<dbReference type="EMBL" id="LKEA01000001">
    <property type="protein sequence ID" value="ROW12466.1"/>
    <property type="molecule type" value="Genomic_DNA"/>
</dbReference>
<comment type="caution">
    <text evidence="2">The sequence shown here is derived from an EMBL/GenBank/DDBJ whole genome shotgun (WGS) entry which is preliminary data.</text>
</comment>
<dbReference type="AlphaFoldDB" id="A0A423X9J8"/>
<name>A0A423X9J8_9PEZI</name>
<organism evidence="2 3">
    <name type="scientific">Cytospora schulzeri</name>
    <dbReference type="NCBI Taxonomy" id="448051"/>
    <lineage>
        <taxon>Eukaryota</taxon>
        <taxon>Fungi</taxon>
        <taxon>Dikarya</taxon>
        <taxon>Ascomycota</taxon>
        <taxon>Pezizomycotina</taxon>
        <taxon>Sordariomycetes</taxon>
        <taxon>Sordariomycetidae</taxon>
        <taxon>Diaporthales</taxon>
        <taxon>Cytosporaceae</taxon>
        <taxon>Cytospora</taxon>
    </lineage>
</organism>
<dbReference type="Proteomes" id="UP000283895">
    <property type="component" value="Unassembled WGS sequence"/>
</dbReference>
<feature type="region of interest" description="Disordered" evidence="1">
    <location>
        <begin position="253"/>
        <end position="306"/>
    </location>
</feature>
<feature type="compositionally biased region" description="Polar residues" evidence="1">
    <location>
        <begin position="288"/>
        <end position="306"/>
    </location>
</feature>
<evidence type="ECO:0000313" key="3">
    <source>
        <dbReference type="Proteomes" id="UP000283895"/>
    </source>
</evidence>
<evidence type="ECO:0000256" key="1">
    <source>
        <dbReference type="SAM" id="MobiDB-lite"/>
    </source>
</evidence>
<feature type="compositionally biased region" description="Pro residues" evidence="1">
    <location>
        <begin position="1"/>
        <end position="11"/>
    </location>
</feature>
<dbReference type="STRING" id="356882.A0A423X9J8"/>
<evidence type="ECO:0000313" key="2">
    <source>
        <dbReference type="EMBL" id="ROW12466.1"/>
    </source>
</evidence>
<accession>A0A423X9J8</accession>
<proteinExistence type="predicted"/>
<gene>
    <name evidence="2" type="ORF">VMCG_00011</name>
</gene>
<keyword evidence="3" id="KW-1185">Reference proteome</keyword>
<sequence length="333" mass="36390">MASKSPSPPETPRLAPASPASTEGAGNNRIHGFPPPPTRGSIFAPQFPPIPPRHVPYADRCYSLGMSRVYDDTLRCDKCGRGSDFGWFYRCTNEAETRLYDSIREGNIEYFDETGKMFSQQLQKPSRGPAARADKLSLLQELEPEQVESLSGPQLAKLLKQREGANDTALTDKYGFFAPAVDDRPYLMGEQQECKSTLCPHCGKGMVGEEMAFLNLDGVLKGDIPPTVAVGYSFRRHGRPVADAEIVRNIGLRTAPEAKSGSSKPGNHESAGITESPGLKGRKENERVLNTSGPLTPSDTFITTSDSNEDLLELYTDEDSAEVAREDDVDAFL</sequence>
<protein>
    <submittedName>
        <fullName evidence="2">Uncharacterized protein</fullName>
    </submittedName>
</protein>
<feature type="region of interest" description="Disordered" evidence="1">
    <location>
        <begin position="1"/>
        <end position="41"/>
    </location>
</feature>
<reference evidence="2 3" key="1">
    <citation type="submission" date="2015-09" db="EMBL/GenBank/DDBJ databases">
        <title>Host preference determinants of Valsa canker pathogens revealed by comparative genomics.</title>
        <authorList>
            <person name="Yin Z."/>
            <person name="Huang L."/>
        </authorList>
    </citation>
    <scope>NUCLEOTIDE SEQUENCE [LARGE SCALE GENOMIC DNA]</scope>
    <source>
        <strain evidence="2 3">03-1</strain>
    </source>
</reference>
<dbReference type="OrthoDB" id="4776522at2759"/>